<dbReference type="InterPro" id="IPR050111">
    <property type="entry name" value="C-type_lectin/snaclec_domain"/>
</dbReference>
<evidence type="ECO:0000256" key="3">
    <source>
        <dbReference type="SAM" id="MobiDB-lite"/>
    </source>
</evidence>
<evidence type="ECO:0000256" key="1">
    <source>
        <dbReference type="ARBA" id="ARBA00022734"/>
    </source>
</evidence>
<dbReference type="PANTHER" id="PTHR22803">
    <property type="entry name" value="MANNOSE, PHOSPHOLIPASE, LECTIN RECEPTOR RELATED"/>
    <property type="match status" value="1"/>
</dbReference>
<keyword evidence="4" id="KW-1133">Transmembrane helix</keyword>
<dbReference type="InterPro" id="IPR018378">
    <property type="entry name" value="C-type_lectin_CS"/>
</dbReference>
<evidence type="ECO:0000313" key="7">
    <source>
        <dbReference type="Proteomes" id="UP000007648"/>
    </source>
</evidence>
<dbReference type="InterPro" id="IPR016187">
    <property type="entry name" value="CTDL_fold"/>
</dbReference>
<evidence type="ECO:0000259" key="5">
    <source>
        <dbReference type="PROSITE" id="PS50041"/>
    </source>
</evidence>
<reference evidence="6" key="3">
    <citation type="submission" date="2025-09" db="UniProtKB">
        <authorList>
            <consortium name="Ensembl"/>
        </authorList>
    </citation>
    <scope>IDENTIFICATION</scope>
</reference>
<proteinExistence type="predicted"/>
<feature type="compositionally biased region" description="Acidic residues" evidence="3">
    <location>
        <begin position="10"/>
        <end position="26"/>
    </location>
</feature>
<feature type="domain" description="C-type lectin" evidence="5">
    <location>
        <begin position="261"/>
        <end position="373"/>
    </location>
</feature>
<accession>A0A7N4PCX0</accession>
<reference evidence="6" key="2">
    <citation type="submission" date="2025-08" db="UniProtKB">
        <authorList>
            <consortium name="Ensembl"/>
        </authorList>
    </citation>
    <scope>IDENTIFICATION</scope>
</reference>
<sequence length="378" mass="42715">MSFPRVTENTEGDDYENMAPTEEDLPPEPGTRKFPRPGSRLGWLRGSIVPPRPPRAGKKIMKPALPSKSPQAAGLSPAVVNCPTLPQMGLHLNSPAYQLSQMAAPNPQPIQEFQPSQVPQLIQMPQPSQMIHSNQGFQFTQVSQLSQGSQLTQKLESSQKRKIPQFSRKEKMTVCFCILVGISLLLGVTSLAVTLMKFPFIHRRLQRSGEGPSRKMTGPRDLVGLRKYIDRIRDDTNRTITELRDIIDCARKSCPKNWLLFGNSCYFFSTVTKSWDAASIFCLENYSHLVIISSTEEQNFVTQARSLFRTYWLGLTDRETEGKWQWLDGSSLILSFWKDGEPNNKFNEDCGFLLPDGQWNDANCDIATYWICEGKSTC</sequence>
<dbReference type="InParanoid" id="A0A7N4PCX0"/>
<dbReference type="InterPro" id="IPR001304">
    <property type="entry name" value="C-type_lectin-like"/>
</dbReference>
<evidence type="ECO:0000313" key="6">
    <source>
        <dbReference type="Ensembl" id="ENSSHAP00000035942.1"/>
    </source>
</evidence>
<dbReference type="Pfam" id="PF00059">
    <property type="entry name" value="Lectin_C"/>
    <property type="match status" value="1"/>
</dbReference>
<organism evidence="6 7">
    <name type="scientific">Sarcophilus harrisii</name>
    <name type="common">Tasmanian devil</name>
    <name type="synonym">Sarcophilus laniarius</name>
    <dbReference type="NCBI Taxonomy" id="9305"/>
    <lineage>
        <taxon>Eukaryota</taxon>
        <taxon>Metazoa</taxon>
        <taxon>Chordata</taxon>
        <taxon>Craniata</taxon>
        <taxon>Vertebrata</taxon>
        <taxon>Euteleostomi</taxon>
        <taxon>Mammalia</taxon>
        <taxon>Metatheria</taxon>
        <taxon>Dasyuromorphia</taxon>
        <taxon>Dasyuridae</taxon>
        <taxon>Sarcophilus</taxon>
    </lineage>
</organism>
<dbReference type="GO" id="GO:0030246">
    <property type="term" value="F:carbohydrate binding"/>
    <property type="evidence" value="ECO:0007669"/>
    <property type="project" value="UniProtKB-KW"/>
</dbReference>
<dbReference type="InterPro" id="IPR033989">
    <property type="entry name" value="CD209-like_CTLD"/>
</dbReference>
<dbReference type="GeneTree" id="ENSGT00940000163153"/>
<dbReference type="Proteomes" id="UP000007648">
    <property type="component" value="Unassembled WGS sequence"/>
</dbReference>
<keyword evidence="7" id="KW-1185">Reference proteome</keyword>
<dbReference type="Gene3D" id="3.10.100.10">
    <property type="entry name" value="Mannose-Binding Protein A, subunit A"/>
    <property type="match status" value="1"/>
</dbReference>
<dbReference type="CDD" id="cd03590">
    <property type="entry name" value="CLECT_DC-SIGN_like"/>
    <property type="match status" value="1"/>
</dbReference>
<feature type="region of interest" description="Disordered" evidence="3">
    <location>
        <begin position="1"/>
        <end position="55"/>
    </location>
</feature>
<dbReference type="Ensembl" id="ENSSHAT00000040425.1">
    <property type="protein sequence ID" value="ENSSHAP00000035942.1"/>
    <property type="gene ID" value="ENSSHAG00000021297.1"/>
</dbReference>
<evidence type="ECO:0000256" key="4">
    <source>
        <dbReference type="SAM" id="Phobius"/>
    </source>
</evidence>
<gene>
    <name evidence="6" type="primary">CLEC17A</name>
</gene>
<dbReference type="FunCoup" id="A0A7N4PCX0">
    <property type="interactions" value="62"/>
</dbReference>
<dbReference type="SMART" id="SM00034">
    <property type="entry name" value="CLECT"/>
    <property type="match status" value="1"/>
</dbReference>
<dbReference type="SUPFAM" id="SSF56436">
    <property type="entry name" value="C-type lectin-like"/>
    <property type="match status" value="1"/>
</dbReference>
<keyword evidence="4" id="KW-0812">Transmembrane</keyword>
<keyword evidence="4" id="KW-0472">Membrane</keyword>
<dbReference type="InterPro" id="IPR016186">
    <property type="entry name" value="C-type_lectin-like/link_sf"/>
</dbReference>
<name>A0A7N4PCX0_SARHA</name>
<feature type="transmembrane region" description="Helical" evidence="4">
    <location>
        <begin position="172"/>
        <end position="196"/>
    </location>
</feature>
<dbReference type="PROSITE" id="PS50041">
    <property type="entry name" value="C_TYPE_LECTIN_2"/>
    <property type="match status" value="1"/>
</dbReference>
<reference evidence="6 7" key="1">
    <citation type="journal article" date="2011" name="Proc. Natl. Acad. Sci. U.S.A.">
        <title>Genetic diversity and population structure of the endangered marsupial Sarcophilus harrisii (Tasmanian devil).</title>
        <authorList>
            <person name="Miller W."/>
            <person name="Hayes V.M."/>
            <person name="Ratan A."/>
            <person name="Petersen D.C."/>
            <person name="Wittekindt N.E."/>
            <person name="Miller J."/>
            <person name="Walenz B."/>
            <person name="Knight J."/>
            <person name="Qi J."/>
            <person name="Zhao F."/>
            <person name="Wang Q."/>
            <person name="Bedoya-Reina O.C."/>
            <person name="Katiyar N."/>
            <person name="Tomsho L.P."/>
            <person name="Kasson L.M."/>
            <person name="Hardie R.A."/>
            <person name="Woodbridge P."/>
            <person name="Tindall E.A."/>
            <person name="Bertelsen M.F."/>
            <person name="Dixon D."/>
            <person name="Pyecroft S."/>
            <person name="Helgen K.M."/>
            <person name="Lesk A.M."/>
            <person name="Pringle T.H."/>
            <person name="Patterson N."/>
            <person name="Zhang Y."/>
            <person name="Kreiss A."/>
            <person name="Woods G.M."/>
            <person name="Jones M.E."/>
            <person name="Schuster S.C."/>
        </authorList>
    </citation>
    <scope>NUCLEOTIDE SEQUENCE [LARGE SCALE GENOMIC DNA]</scope>
</reference>
<dbReference type="AlphaFoldDB" id="A0A7N4PCX0"/>
<dbReference type="PROSITE" id="PS00615">
    <property type="entry name" value="C_TYPE_LECTIN_1"/>
    <property type="match status" value="1"/>
</dbReference>
<protein>
    <submittedName>
        <fullName evidence="6">C-type lectin domain containing 17A</fullName>
    </submittedName>
</protein>
<keyword evidence="2" id="KW-1015">Disulfide bond</keyword>
<evidence type="ECO:0000256" key="2">
    <source>
        <dbReference type="ARBA" id="ARBA00023157"/>
    </source>
</evidence>
<keyword evidence="1" id="KW-0430">Lectin</keyword>